<evidence type="ECO:0000313" key="7">
    <source>
        <dbReference type="Proteomes" id="UP000800036"/>
    </source>
</evidence>
<evidence type="ECO:0000259" key="5">
    <source>
        <dbReference type="PROSITE" id="PS50011"/>
    </source>
</evidence>
<organism evidence="6 7">
    <name type="scientific">Bimuria novae-zelandiae CBS 107.79</name>
    <dbReference type="NCBI Taxonomy" id="1447943"/>
    <lineage>
        <taxon>Eukaryota</taxon>
        <taxon>Fungi</taxon>
        <taxon>Dikarya</taxon>
        <taxon>Ascomycota</taxon>
        <taxon>Pezizomycotina</taxon>
        <taxon>Dothideomycetes</taxon>
        <taxon>Pleosporomycetidae</taxon>
        <taxon>Pleosporales</taxon>
        <taxon>Massarineae</taxon>
        <taxon>Didymosphaeriaceae</taxon>
        <taxon>Bimuria</taxon>
    </lineage>
</organism>
<dbReference type="InterPro" id="IPR002347">
    <property type="entry name" value="SDR_fam"/>
</dbReference>
<dbReference type="PANTHER" id="PTHR43008">
    <property type="entry name" value="BENZIL REDUCTASE"/>
    <property type="match status" value="1"/>
</dbReference>
<protein>
    <recommendedName>
        <fullName evidence="5">Protein kinase domain-containing protein</fullName>
    </recommendedName>
</protein>
<dbReference type="GO" id="GO:0004672">
    <property type="term" value="F:protein kinase activity"/>
    <property type="evidence" value="ECO:0007669"/>
    <property type="project" value="InterPro"/>
</dbReference>
<evidence type="ECO:0000256" key="3">
    <source>
        <dbReference type="ARBA" id="ARBA00023002"/>
    </source>
</evidence>
<feature type="domain" description="Protein kinase" evidence="5">
    <location>
        <begin position="296"/>
        <end position="590"/>
    </location>
</feature>
<dbReference type="PROSITE" id="PS00061">
    <property type="entry name" value="ADH_SHORT"/>
    <property type="match status" value="1"/>
</dbReference>
<dbReference type="AlphaFoldDB" id="A0A6A5VHI1"/>
<dbReference type="GO" id="GO:0050664">
    <property type="term" value="F:oxidoreductase activity, acting on NAD(P)H, oxygen as acceptor"/>
    <property type="evidence" value="ECO:0007669"/>
    <property type="project" value="TreeGrafter"/>
</dbReference>
<feature type="compositionally biased region" description="Low complexity" evidence="4">
    <location>
        <begin position="150"/>
        <end position="160"/>
    </location>
</feature>
<dbReference type="OrthoDB" id="4062651at2759"/>
<dbReference type="InterPro" id="IPR057326">
    <property type="entry name" value="KR_dom"/>
</dbReference>
<dbReference type="GO" id="GO:0005524">
    <property type="term" value="F:ATP binding"/>
    <property type="evidence" value="ECO:0007669"/>
    <property type="project" value="InterPro"/>
</dbReference>
<dbReference type="SMART" id="SM00822">
    <property type="entry name" value="PKS_KR"/>
    <property type="match status" value="1"/>
</dbReference>
<dbReference type="SUPFAM" id="SSF56112">
    <property type="entry name" value="Protein kinase-like (PK-like)"/>
    <property type="match status" value="1"/>
</dbReference>
<dbReference type="Proteomes" id="UP000800036">
    <property type="component" value="Unassembled WGS sequence"/>
</dbReference>
<dbReference type="EMBL" id="ML976666">
    <property type="protein sequence ID" value="KAF1976495.1"/>
    <property type="molecule type" value="Genomic_DNA"/>
</dbReference>
<sequence length="973" mass="106338">MQHNPNSPWRTTPASDYAKPSLQHTMSMVNLHDEPNWYTRRPSSPTASSVSSCASRSATPTNSNTKNPWSHVMNSPSSTSSDQSNSTYSNQSTSSPKHSPNRTPQHMSRATTPTPIAPQPLRPINPVAGFVPMSPPPSSTGESFRPGEYPSSPISSFPGSPNPYRQTLVPFTPLVNGFINTSLLSAQGQSLSGWFYELSSKQFADRAMVRKVWQWTISNPKLAILLVVCDDVASWRQAAFFDLRDESLPFPEDRLQGIVSDPQRIVEEQWRATAKELPLTGAHVDFGSRETVPLQHINLIRTSRGSEKTVDRVRMLGNGDDKVLVRKRFVLTRPNQKSTLLEQINKFKTYDHKNIAKLLCSYSQPSHVGILTVRAQHTLDDYLSVHGSDPGRSKLLVDWMYDLAHALDYLHSQSICHRSIRPRKIIIEGSRVLFAAFGIGASSDTHSPTMPGPQRLDQIHTYFQDQAYIYAAPETLLSRGKRYSDVFSLGCVFLSMITVAQGLSLSRFASYREGPSQDASFHNNLDRVASWRNRLQAMTTSGQRNGVIGSGRKMRQLKSEAEWLQIIEEMIKSKYKERVKIATIVNNYGTGKSIGVRRRSLDGGGYSGQVGAALGLATGNNLATGAATGGNGLGYSSGSVHKPELSVFDGYFQQQQPRRFEQAGTCSPANSHAYPTPPKVYRSSQFAKMSMTVEEAQTPRTPRPVPETPTNVFAQLSLKDRVCLVTGASGGIGSAVATAYAEAGAHVALWYHSNAGPAEELAGALAKEHGVRAKAWKVDVSDPEAVEKGVQEVVGEFGGVDVVVANAGKPNSKTLIDMSIDEVRDLNRVNAEGVVWTAKFAGRQFKAQAEKGGRPTSALIITSSISAHIVNVPVDQPIYNATKAYVSHLGKSLAREWRDFARVNVVSPGFFSTAMGASDKVKNEAYRMRGNTAPLGRQGDVKEIKGLFLYLASDASSYQTGSDTIIDGGYVLP</sequence>
<reference evidence="6" key="1">
    <citation type="journal article" date="2020" name="Stud. Mycol.">
        <title>101 Dothideomycetes genomes: a test case for predicting lifestyles and emergence of pathogens.</title>
        <authorList>
            <person name="Haridas S."/>
            <person name="Albert R."/>
            <person name="Binder M."/>
            <person name="Bloem J."/>
            <person name="Labutti K."/>
            <person name="Salamov A."/>
            <person name="Andreopoulos B."/>
            <person name="Baker S."/>
            <person name="Barry K."/>
            <person name="Bills G."/>
            <person name="Bluhm B."/>
            <person name="Cannon C."/>
            <person name="Castanera R."/>
            <person name="Culley D."/>
            <person name="Daum C."/>
            <person name="Ezra D."/>
            <person name="Gonzalez J."/>
            <person name="Henrissat B."/>
            <person name="Kuo A."/>
            <person name="Liang C."/>
            <person name="Lipzen A."/>
            <person name="Lutzoni F."/>
            <person name="Magnuson J."/>
            <person name="Mondo S."/>
            <person name="Nolan M."/>
            <person name="Ohm R."/>
            <person name="Pangilinan J."/>
            <person name="Park H.-J."/>
            <person name="Ramirez L."/>
            <person name="Alfaro M."/>
            <person name="Sun H."/>
            <person name="Tritt A."/>
            <person name="Yoshinaga Y."/>
            <person name="Zwiers L.-H."/>
            <person name="Turgeon B."/>
            <person name="Goodwin S."/>
            <person name="Spatafora J."/>
            <person name="Crous P."/>
            <person name="Grigoriev I."/>
        </authorList>
    </citation>
    <scope>NUCLEOTIDE SEQUENCE</scope>
    <source>
        <strain evidence="6">CBS 107.79</strain>
    </source>
</reference>
<dbReference type="PRINTS" id="PR00081">
    <property type="entry name" value="GDHRDH"/>
</dbReference>
<evidence type="ECO:0000256" key="4">
    <source>
        <dbReference type="SAM" id="MobiDB-lite"/>
    </source>
</evidence>
<evidence type="ECO:0000256" key="1">
    <source>
        <dbReference type="ARBA" id="ARBA00006484"/>
    </source>
</evidence>
<dbReference type="InterPro" id="IPR036291">
    <property type="entry name" value="NAD(P)-bd_dom_sf"/>
</dbReference>
<accession>A0A6A5VHI1</accession>
<dbReference type="PANTHER" id="PTHR43008:SF1">
    <property type="entry name" value="NADP-DEPENDENT MANNITOL DEHYDROGENASE-RELATED"/>
    <property type="match status" value="1"/>
</dbReference>
<gene>
    <name evidence="6" type="ORF">BU23DRAFT_565663</name>
</gene>
<dbReference type="InterPro" id="IPR011009">
    <property type="entry name" value="Kinase-like_dom_sf"/>
</dbReference>
<dbReference type="Gene3D" id="3.40.50.720">
    <property type="entry name" value="NAD(P)-binding Rossmann-like Domain"/>
    <property type="match status" value="1"/>
</dbReference>
<feature type="compositionally biased region" description="Low complexity" evidence="4">
    <location>
        <begin position="39"/>
        <end position="60"/>
    </location>
</feature>
<dbReference type="InterPro" id="IPR020904">
    <property type="entry name" value="Sc_DH/Rdtase_CS"/>
</dbReference>
<dbReference type="GO" id="GO:0016616">
    <property type="term" value="F:oxidoreductase activity, acting on the CH-OH group of donors, NAD or NADP as acceptor"/>
    <property type="evidence" value="ECO:0007669"/>
    <property type="project" value="UniProtKB-ARBA"/>
</dbReference>
<keyword evidence="3" id="KW-0560">Oxidoreductase</keyword>
<feature type="compositionally biased region" description="Polar residues" evidence="4">
    <location>
        <begin position="1"/>
        <end position="14"/>
    </location>
</feature>
<dbReference type="PROSITE" id="PS50011">
    <property type="entry name" value="PROTEIN_KINASE_DOM"/>
    <property type="match status" value="1"/>
</dbReference>
<dbReference type="FunFam" id="3.40.50.720:FF:000084">
    <property type="entry name" value="Short-chain dehydrogenase reductase"/>
    <property type="match status" value="1"/>
</dbReference>
<feature type="region of interest" description="Disordered" evidence="4">
    <location>
        <begin position="1"/>
        <end position="160"/>
    </location>
</feature>
<dbReference type="SUPFAM" id="SSF51735">
    <property type="entry name" value="NAD(P)-binding Rossmann-fold domains"/>
    <property type="match status" value="1"/>
</dbReference>
<evidence type="ECO:0000256" key="2">
    <source>
        <dbReference type="ARBA" id="ARBA00022857"/>
    </source>
</evidence>
<dbReference type="Pfam" id="PF00069">
    <property type="entry name" value="Pkinase"/>
    <property type="match status" value="1"/>
</dbReference>
<dbReference type="Gene3D" id="1.10.510.10">
    <property type="entry name" value="Transferase(Phosphotransferase) domain 1"/>
    <property type="match status" value="1"/>
</dbReference>
<comment type="similarity">
    <text evidence="1">Belongs to the short-chain dehydrogenases/reductases (SDR) family.</text>
</comment>
<keyword evidence="2" id="KW-0521">NADP</keyword>
<keyword evidence="7" id="KW-1185">Reference proteome</keyword>
<dbReference type="Pfam" id="PF13561">
    <property type="entry name" value="adh_short_C2"/>
    <property type="match status" value="1"/>
</dbReference>
<proteinExistence type="inferred from homology"/>
<evidence type="ECO:0000313" key="6">
    <source>
        <dbReference type="EMBL" id="KAF1976495.1"/>
    </source>
</evidence>
<feature type="compositionally biased region" description="Low complexity" evidence="4">
    <location>
        <begin position="74"/>
        <end position="96"/>
    </location>
</feature>
<feature type="compositionally biased region" description="Polar residues" evidence="4">
    <location>
        <begin position="97"/>
        <end position="114"/>
    </location>
</feature>
<dbReference type="InterPro" id="IPR000719">
    <property type="entry name" value="Prot_kinase_dom"/>
</dbReference>
<name>A0A6A5VHI1_9PLEO</name>